<sequence length="392" mass="40988">MALDNRLGCFCPHGDIHIEGKPDGPLSGLTFAAKDLFDIEDHVTGAGNPDWLATHAPATATASSVRKLLDAGASLHGKTITDELAYSLAGVNMHYGTPVNPAGPDRLPGGSSSGSASAVAGGLVDTALGTDTGGSIRVPANNCGLYGIRTTHGRVAKDGLVPLADSFDTVGWFTRDARTMARIGEVLLGPRESFPAGRLVIATDCFDLVGEDVRAALKPLVDRLIAAVGPRHYATLNPDGFDVWFAAFRQIQGHEAWQAHGEWITKTKPKMAPEIAERFDLGRQVTAEQVAEASKVRERARQRLAAMLQPGDVLCLPASSGPAPLKSLSGAAEGAYRAAMLKLTCTGGLTGMPQMTLPLAKLDGCPLGISIAGLPGSDWMLLDLAEKLEAAA</sequence>
<dbReference type="PANTHER" id="PTHR46310">
    <property type="entry name" value="AMIDASE 1"/>
    <property type="match status" value="1"/>
</dbReference>
<feature type="domain" description="Amidase" evidence="1">
    <location>
        <begin position="18"/>
        <end position="190"/>
    </location>
</feature>
<reference evidence="2 3" key="1">
    <citation type="submission" date="2018-10" db="EMBL/GenBank/DDBJ databases">
        <title>Comparative analysis of microorganisms from saline springs in Andes Mountain Range, Colombia.</title>
        <authorList>
            <person name="Rubin E."/>
        </authorList>
    </citation>
    <scope>NUCLEOTIDE SEQUENCE [LARGE SCALE GENOMIC DNA]</scope>
    <source>
        <strain evidence="2 3">USBA 36</strain>
    </source>
</reference>
<dbReference type="InterPro" id="IPR020556">
    <property type="entry name" value="Amidase_CS"/>
</dbReference>
<dbReference type="Gene3D" id="3.90.1300.10">
    <property type="entry name" value="Amidase signature (AS) domain"/>
    <property type="match status" value="1"/>
</dbReference>
<dbReference type="InterPro" id="IPR023631">
    <property type="entry name" value="Amidase_dom"/>
</dbReference>
<name>A0A420WBP9_9PROT</name>
<dbReference type="AlphaFoldDB" id="A0A420WBP9"/>
<comment type="caution">
    <text evidence="2">The sequence shown here is derived from an EMBL/GenBank/DDBJ whole genome shotgun (WGS) entry which is preliminary data.</text>
</comment>
<dbReference type="PANTHER" id="PTHR46310:SF7">
    <property type="entry name" value="AMIDASE 1"/>
    <property type="match status" value="1"/>
</dbReference>
<protein>
    <submittedName>
        <fullName evidence="2">Amidase</fullName>
    </submittedName>
</protein>
<proteinExistence type="predicted"/>
<organism evidence="2 3">
    <name type="scientific">Oceanibaculum indicum</name>
    <dbReference type="NCBI Taxonomy" id="526216"/>
    <lineage>
        <taxon>Bacteria</taxon>
        <taxon>Pseudomonadati</taxon>
        <taxon>Pseudomonadota</taxon>
        <taxon>Alphaproteobacteria</taxon>
        <taxon>Rhodospirillales</taxon>
        <taxon>Oceanibaculaceae</taxon>
        <taxon>Oceanibaculum</taxon>
    </lineage>
</organism>
<dbReference type="RefSeq" id="WP_121220968.1">
    <property type="nucleotide sequence ID" value="NZ_RBIG01000003.1"/>
</dbReference>
<dbReference type="SUPFAM" id="SSF75304">
    <property type="entry name" value="Amidase signature (AS) enzymes"/>
    <property type="match status" value="1"/>
</dbReference>
<dbReference type="NCBIfam" id="NF006169">
    <property type="entry name" value="PRK08310.1"/>
    <property type="match status" value="1"/>
</dbReference>
<dbReference type="Proteomes" id="UP000277424">
    <property type="component" value="Unassembled WGS sequence"/>
</dbReference>
<dbReference type="InterPro" id="IPR036928">
    <property type="entry name" value="AS_sf"/>
</dbReference>
<evidence type="ECO:0000313" key="3">
    <source>
        <dbReference type="Proteomes" id="UP000277424"/>
    </source>
</evidence>
<evidence type="ECO:0000259" key="1">
    <source>
        <dbReference type="Pfam" id="PF01425"/>
    </source>
</evidence>
<dbReference type="EMBL" id="RBIG01000003">
    <property type="protein sequence ID" value="RKQ68360.1"/>
    <property type="molecule type" value="Genomic_DNA"/>
</dbReference>
<evidence type="ECO:0000313" key="2">
    <source>
        <dbReference type="EMBL" id="RKQ68360.1"/>
    </source>
</evidence>
<feature type="domain" description="Amidase" evidence="1">
    <location>
        <begin position="267"/>
        <end position="382"/>
    </location>
</feature>
<gene>
    <name evidence="2" type="ORF">BCL74_2839</name>
</gene>
<dbReference type="PROSITE" id="PS00571">
    <property type="entry name" value="AMIDASES"/>
    <property type="match status" value="1"/>
</dbReference>
<accession>A0A420WBP9</accession>
<dbReference type="OrthoDB" id="9777859at2"/>
<dbReference type="Pfam" id="PF01425">
    <property type="entry name" value="Amidase"/>
    <property type="match status" value="2"/>
</dbReference>